<accession>A0A2A2F3Z6</accession>
<dbReference type="EMBL" id="NSKB01000001">
    <property type="protein sequence ID" value="PAU79540.1"/>
    <property type="molecule type" value="Genomic_DNA"/>
</dbReference>
<keyword evidence="1" id="KW-1133">Transmembrane helix</keyword>
<evidence type="ECO:0000313" key="3">
    <source>
        <dbReference type="Proteomes" id="UP000217771"/>
    </source>
</evidence>
<protein>
    <submittedName>
        <fullName evidence="2">DUF1269 domain-containing protein</fullName>
    </submittedName>
</protein>
<keyword evidence="3" id="KW-1185">Reference proteome</keyword>
<gene>
    <name evidence="2" type="ORF">CK498_00925</name>
</gene>
<dbReference type="AlphaFoldDB" id="A0A2A2F3Z6"/>
<dbReference type="OrthoDB" id="8775484at2"/>
<organism evidence="2 3">
    <name type="scientific">Halomonas salipaludis</name>
    <dbReference type="NCBI Taxonomy" id="2032625"/>
    <lineage>
        <taxon>Bacteria</taxon>
        <taxon>Pseudomonadati</taxon>
        <taxon>Pseudomonadota</taxon>
        <taxon>Gammaproteobacteria</taxon>
        <taxon>Oceanospirillales</taxon>
        <taxon>Halomonadaceae</taxon>
        <taxon>Halomonas</taxon>
    </lineage>
</organism>
<keyword evidence="1" id="KW-0812">Transmembrane</keyword>
<dbReference type="Proteomes" id="UP000217771">
    <property type="component" value="Unassembled WGS sequence"/>
</dbReference>
<comment type="caution">
    <text evidence="2">The sequence shown here is derived from an EMBL/GenBank/DDBJ whole genome shotgun (WGS) entry which is preliminary data.</text>
</comment>
<proteinExistence type="predicted"/>
<evidence type="ECO:0000313" key="2">
    <source>
        <dbReference type="EMBL" id="PAU79540.1"/>
    </source>
</evidence>
<keyword evidence="1" id="KW-0472">Membrane</keyword>
<evidence type="ECO:0000256" key="1">
    <source>
        <dbReference type="SAM" id="Phobius"/>
    </source>
</evidence>
<sequence length="174" mass="19002">MMQRLYFLAPNADTTSDIADELNQMGLTQDELHVVGRKWKPLEREGVPVATLRETSDVMNAPKRGVPVGAGLGAVLGVVVHYVLGPSLIVIVPAMAVFGGLFGLWTSTMVGVSVKDVKVSKYRQALNRGELLMIADVPGEREETVKQMVRRHHPEVVIDKITARDEARPVGKGH</sequence>
<name>A0A2A2F3Z6_9GAMM</name>
<feature type="transmembrane region" description="Helical" evidence="1">
    <location>
        <begin position="90"/>
        <end position="114"/>
    </location>
</feature>
<feature type="transmembrane region" description="Helical" evidence="1">
    <location>
        <begin position="66"/>
        <end position="84"/>
    </location>
</feature>
<reference evidence="2 3" key="1">
    <citation type="submission" date="2017-08" db="EMBL/GenBank/DDBJ databases">
        <title>Halomonas alkalisoli sp. nov., isolated from saline alkaline soil.</title>
        <authorList>
            <person name="Wang D."/>
            <person name="Zhang G."/>
        </authorList>
    </citation>
    <scope>NUCLEOTIDE SEQUENCE [LARGE SCALE GENOMIC DNA]</scope>
    <source>
        <strain evidence="2 3">WRN001</strain>
    </source>
</reference>